<evidence type="ECO:0000256" key="7">
    <source>
        <dbReference type="ARBA" id="ARBA00047899"/>
    </source>
</evidence>
<evidence type="ECO:0000313" key="12">
    <source>
        <dbReference type="Proteomes" id="UP000236318"/>
    </source>
</evidence>
<accession>A0A2K4YAL3</accession>
<gene>
    <name evidence="11" type="ORF">MAAFP003_2500</name>
</gene>
<feature type="region of interest" description="Disordered" evidence="9">
    <location>
        <begin position="286"/>
        <end position="311"/>
    </location>
</feature>
<keyword evidence="4" id="KW-0547">Nucleotide-binding</keyword>
<evidence type="ECO:0000256" key="3">
    <source>
        <dbReference type="ARBA" id="ARBA00022679"/>
    </source>
</evidence>
<comment type="caution">
    <text evidence="11">The sequence shown here is derived from an EMBL/GenBank/DDBJ whole genome shotgun (WGS) entry which is preliminary data.</text>
</comment>
<dbReference type="InterPro" id="IPR011009">
    <property type="entry name" value="Kinase-like_dom_sf"/>
</dbReference>
<dbReference type="GO" id="GO:0004674">
    <property type="term" value="F:protein serine/threonine kinase activity"/>
    <property type="evidence" value="ECO:0007669"/>
    <property type="project" value="UniProtKB-KW"/>
</dbReference>
<organism evidence="11 12">
    <name type="scientific">Mycobacterium ahvazicum</name>
    <dbReference type="NCBI Taxonomy" id="1964395"/>
    <lineage>
        <taxon>Bacteria</taxon>
        <taxon>Bacillati</taxon>
        <taxon>Actinomycetota</taxon>
        <taxon>Actinomycetes</taxon>
        <taxon>Mycobacteriales</taxon>
        <taxon>Mycobacteriaceae</taxon>
        <taxon>Mycobacterium</taxon>
        <taxon>Mycobacterium simiae complex</taxon>
    </lineage>
</organism>
<dbReference type="InterPro" id="IPR008271">
    <property type="entry name" value="Ser/Thr_kinase_AS"/>
</dbReference>
<dbReference type="GO" id="GO:0005524">
    <property type="term" value="F:ATP binding"/>
    <property type="evidence" value="ECO:0007669"/>
    <property type="project" value="UniProtKB-KW"/>
</dbReference>
<dbReference type="PROSITE" id="PS50011">
    <property type="entry name" value="PROTEIN_KINASE_DOM"/>
    <property type="match status" value="1"/>
</dbReference>
<evidence type="ECO:0000256" key="6">
    <source>
        <dbReference type="ARBA" id="ARBA00022840"/>
    </source>
</evidence>
<evidence type="ECO:0000256" key="8">
    <source>
        <dbReference type="ARBA" id="ARBA00048679"/>
    </source>
</evidence>
<sequence>MPLTNGQTFAGYTIVRLLGSGGMGEVYLAEHPRLPRRDALKLLPREWSRDEEFRARFNREADLASTLWHPHIVGVHDRGEEDGQLWISMDFVDGLDAARLLADRHPAGMPVEEVVRIVTAVASALDYAHKQDLLHRDVKPANIMMTHLDDDGEQRILLTDFGIARNANDISGLTKTNFTVGTVAYSAPEQLMGEDVDGRADQYSLAATAFHLLTSSELFPNSNPAVVISRHLNVPPPAVADKRPELAALDPVLAVGLAKRPDGRFRSCSEFARALSDRVDSTGASSAATHVALQPSEAPPASAASPPAKSTAGSRRTWALAGGVAATIVLIGAAIVMWREWQHNSPHAGITAVPQPGASSSPIPGPPPPASPTRANETDIQTTTAVVNGQPAIGFREVHNSNADLPLNCETTSKAAVTANVYYCSPNSASADICWSAPPRSMLCLDNPWDKELRRFPLSTFPLPSVQHGVDPWPYALELDNGARCRLLVGMRDVRPDGDIPEYGCGSGQSGFAVLMSRDSTNPINRSLAIWTVKAGPLGSMAQTRTVTKAWFVGAE</sequence>
<keyword evidence="12" id="KW-1185">Reference proteome</keyword>
<dbReference type="Proteomes" id="UP000236318">
    <property type="component" value="Unassembled WGS sequence"/>
</dbReference>
<name>A0A2K4YAL3_9MYCO</name>
<keyword evidence="3" id="KW-0808">Transferase</keyword>
<dbReference type="SUPFAM" id="SSF56112">
    <property type="entry name" value="Protein kinase-like (PK-like)"/>
    <property type="match status" value="1"/>
</dbReference>
<dbReference type="InterPro" id="IPR000719">
    <property type="entry name" value="Prot_kinase_dom"/>
</dbReference>
<keyword evidence="2 11" id="KW-0723">Serine/threonine-protein kinase</keyword>
<reference evidence="11" key="1">
    <citation type="submission" date="2018-01" db="EMBL/GenBank/DDBJ databases">
        <authorList>
            <consortium name="Urmite Genomes"/>
        </authorList>
    </citation>
    <scope>NUCLEOTIDE SEQUENCE [LARGE SCALE GENOMIC DNA]</scope>
    <source>
        <strain evidence="11">AFP003</strain>
    </source>
</reference>
<evidence type="ECO:0000256" key="1">
    <source>
        <dbReference type="ARBA" id="ARBA00012513"/>
    </source>
</evidence>
<keyword evidence="6" id="KW-0067">ATP-binding</keyword>
<dbReference type="CDD" id="cd14014">
    <property type="entry name" value="STKc_PknB_like"/>
    <property type="match status" value="1"/>
</dbReference>
<dbReference type="OrthoDB" id="9762169at2"/>
<proteinExistence type="predicted"/>
<dbReference type="GO" id="GO:0080090">
    <property type="term" value="P:regulation of primary metabolic process"/>
    <property type="evidence" value="ECO:0007669"/>
    <property type="project" value="UniProtKB-ARBA"/>
</dbReference>
<evidence type="ECO:0000259" key="10">
    <source>
        <dbReference type="PROSITE" id="PS50011"/>
    </source>
</evidence>
<dbReference type="Gene3D" id="1.10.510.10">
    <property type="entry name" value="Transferase(Phosphotransferase) domain 1"/>
    <property type="match status" value="1"/>
</dbReference>
<dbReference type="Pfam" id="PF00069">
    <property type="entry name" value="Pkinase"/>
    <property type="match status" value="1"/>
</dbReference>
<protein>
    <recommendedName>
        <fullName evidence="1">non-specific serine/threonine protein kinase</fullName>
        <ecNumber evidence="1">2.7.11.1</ecNumber>
    </recommendedName>
</protein>
<keyword evidence="5 11" id="KW-0418">Kinase</keyword>
<evidence type="ECO:0000313" key="11">
    <source>
        <dbReference type="EMBL" id="SOX53824.1"/>
    </source>
</evidence>
<evidence type="ECO:0000256" key="2">
    <source>
        <dbReference type="ARBA" id="ARBA00022527"/>
    </source>
</evidence>
<dbReference type="PROSITE" id="PS00108">
    <property type="entry name" value="PROTEIN_KINASE_ST"/>
    <property type="match status" value="1"/>
</dbReference>
<dbReference type="PANTHER" id="PTHR43289:SF6">
    <property type="entry name" value="SERINE_THREONINE-PROTEIN KINASE NEKL-3"/>
    <property type="match status" value="1"/>
</dbReference>
<dbReference type="SMART" id="SM00220">
    <property type="entry name" value="S_TKc"/>
    <property type="match status" value="1"/>
</dbReference>
<dbReference type="EC" id="2.7.11.1" evidence="1"/>
<dbReference type="RefSeq" id="WP_096287325.1">
    <property type="nucleotide sequence ID" value="NZ_FXEG02000002.1"/>
</dbReference>
<comment type="catalytic activity">
    <reaction evidence="7">
        <text>L-threonyl-[protein] + ATP = O-phospho-L-threonyl-[protein] + ADP + H(+)</text>
        <dbReference type="Rhea" id="RHEA:46608"/>
        <dbReference type="Rhea" id="RHEA-COMP:11060"/>
        <dbReference type="Rhea" id="RHEA-COMP:11605"/>
        <dbReference type="ChEBI" id="CHEBI:15378"/>
        <dbReference type="ChEBI" id="CHEBI:30013"/>
        <dbReference type="ChEBI" id="CHEBI:30616"/>
        <dbReference type="ChEBI" id="CHEBI:61977"/>
        <dbReference type="ChEBI" id="CHEBI:456216"/>
        <dbReference type="EC" id="2.7.11.1"/>
    </reaction>
</comment>
<dbReference type="FunFam" id="3.30.200.20:FF:000035">
    <property type="entry name" value="Serine/threonine protein kinase Stk1"/>
    <property type="match status" value="1"/>
</dbReference>
<feature type="region of interest" description="Disordered" evidence="9">
    <location>
        <begin position="347"/>
        <end position="376"/>
    </location>
</feature>
<evidence type="ECO:0000256" key="5">
    <source>
        <dbReference type="ARBA" id="ARBA00022777"/>
    </source>
</evidence>
<dbReference type="PANTHER" id="PTHR43289">
    <property type="entry name" value="MITOGEN-ACTIVATED PROTEIN KINASE KINASE KINASE 20-RELATED"/>
    <property type="match status" value="1"/>
</dbReference>
<evidence type="ECO:0000256" key="4">
    <source>
        <dbReference type="ARBA" id="ARBA00022741"/>
    </source>
</evidence>
<comment type="catalytic activity">
    <reaction evidence="8">
        <text>L-seryl-[protein] + ATP = O-phospho-L-seryl-[protein] + ADP + H(+)</text>
        <dbReference type="Rhea" id="RHEA:17989"/>
        <dbReference type="Rhea" id="RHEA-COMP:9863"/>
        <dbReference type="Rhea" id="RHEA-COMP:11604"/>
        <dbReference type="ChEBI" id="CHEBI:15378"/>
        <dbReference type="ChEBI" id="CHEBI:29999"/>
        <dbReference type="ChEBI" id="CHEBI:30616"/>
        <dbReference type="ChEBI" id="CHEBI:83421"/>
        <dbReference type="ChEBI" id="CHEBI:456216"/>
        <dbReference type="EC" id="2.7.11.1"/>
    </reaction>
</comment>
<dbReference type="Gene3D" id="3.30.200.20">
    <property type="entry name" value="Phosphorylase Kinase, domain 1"/>
    <property type="match status" value="1"/>
</dbReference>
<feature type="domain" description="Protein kinase" evidence="10">
    <location>
        <begin position="12"/>
        <end position="293"/>
    </location>
</feature>
<dbReference type="EMBL" id="FXEG02000002">
    <property type="protein sequence ID" value="SOX53824.1"/>
    <property type="molecule type" value="Genomic_DNA"/>
</dbReference>
<evidence type="ECO:0000256" key="9">
    <source>
        <dbReference type="SAM" id="MobiDB-lite"/>
    </source>
</evidence>
<feature type="compositionally biased region" description="Low complexity" evidence="9">
    <location>
        <begin position="292"/>
        <end position="311"/>
    </location>
</feature>
<dbReference type="AlphaFoldDB" id="A0A2K4YAL3"/>